<dbReference type="Proteomes" id="UP001556709">
    <property type="component" value="Unassembled WGS sequence"/>
</dbReference>
<gene>
    <name evidence="2" type="ORF">V6X73_07470</name>
</gene>
<feature type="compositionally biased region" description="Basic and acidic residues" evidence="1">
    <location>
        <begin position="130"/>
        <end position="151"/>
    </location>
</feature>
<dbReference type="RefSeq" id="WP_367959110.1">
    <property type="nucleotide sequence ID" value="NZ_JBAKFK010000003.1"/>
</dbReference>
<dbReference type="InterPro" id="IPR021735">
    <property type="entry name" value="DUF3306"/>
</dbReference>
<dbReference type="EMBL" id="JBAKFM010000003">
    <property type="protein sequence ID" value="MEX0469562.1"/>
    <property type="molecule type" value="Genomic_DNA"/>
</dbReference>
<comment type="caution">
    <text evidence="2">The sequence shown here is derived from an EMBL/GenBank/DDBJ whole genome shotgun (WGS) entry which is preliminary data.</text>
</comment>
<evidence type="ECO:0000256" key="1">
    <source>
        <dbReference type="SAM" id="MobiDB-lite"/>
    </source>
</evidence>
<feature type="compositionally biased region" description="Acidic residues" evidence="1">
    <location>
        <begin position="192"/>
        <end position="201"/>
    </location>
</feature>
<name>A0ABV3TD62_9GAMM</name>
<feature type="region of interest" description="Disordered" evidence="1">
    <location>
        <begin position="123"/>
        <end position="201"/>
    </location>
</feature>
<evidence type="ECO:0000313" key="3">
    <source>
        <dbReference type="Proteomes" id="UP001556709"/>
    </source>
</evidence>
<feature type="compositionally biased region" description="Low complexity" evidence="1">
    <location>
        <begin position="45"/>
        <end position="61"/>
    </location>
</feature>
<evidence type="ECO:0000313" key="2">
    <source>
        <dbReference type="EMBL" id="MEX0469562.1"/>
    </source>
</evidence>
<accession>A0ABV3TD62</accession>
<protein>
    <submittedName>
        <fullName evidence="2">DUF3306 domain-containing protein</fullName>
    </submittedName>
</protein>
<reference evidence="2 3" key="1">
    <citation type="submission" date="2024-02" db="EMBL/GenBank/DDBJ databases">
        <title>New especies of Spiribacter isolated from saline water.</title>
        <authorList>
            <person name="Leon M.J."/>
            <person name="De La Haba R."/>
            <person name="Sanchez-Porro C."/>
            <person name="Ventosa A."/>
        </authorList>
    </citation>
    <scope>NUCLEOTIDE SEQUENCE [LARGE SCALE GENOMIC DNA]</scope>
    <source>
        <strain evidence="3">ag22IC6-390</strain>
    </source>
</reference>
<organism evidence="2 3">
    <name type="scientific">Spiribacter pallidus</name>
    <dbReference type="NCBI Taxonomy" id="1987936"/>
    <lineage>
        <taxon>Bacteria</taxon>
        <taxon>Pseudomonadati</taxon>
        <taxon>Pseudomonadota</taxon>
        <taxon>Gammaproteobacteria</taxon>
        <taxon>Chromatiales</taxon>
        <taxon>Ectothiorhodospiraceae</taxon>
        <taxon>Spiribacter</taxon>
    </lineage>
</organism>
<feature type="region of interest" description="Disordered" evidence="1">
    <location>
        <begin position="1"/>
        <end position="84"/>
    </location>
</feature>
<dbReference type="Pfam" id="PF11748">
    <property type="entry name" value="DUF3306"/>
    <property type="match status" value="1"/>
</dbReference>
<keyword evidence="3" id="KW-1185">Reference proteome</keyword>
<proteinExistence type="predicted"/>
<feature type="compositionally biased region" description="Basic and acidic residues" evidence="1">
    <location>
        <begin position="18"/>
        <end position="27"/>
    </location>
</feature>
<sequence>MTNDPTGREPFLGRWARRKEAQRREAEASASPEPSSAEHEPTEPVPHATETAAPAEGEAAPLTDADMPDIDSLAPDSDVSGFFSPGVSEALRRKALRKLFHTARFNVKDGLDDYDEDYTQLQSLGNVETWDMKRQQQRLAERRERRERLEAEAGAEDEGLEPVSEQPDALDDATESSPMDDSHNPDIAADQPADEEDDERA</sequence>